<reference evidence="3 4" key="1">
    <citation type="submission" date="2019-06" db="EMBL/GenBank/DDBJ databases">
        <title>Sequencing the genomes of 1000 actinobacteria strains.</title>
        <authorList>
            <person name="Klenk H.-P."/>
        </authorList>
    </citation>
    <scope>NUCLEOTIDE SEQUENCE [LARGE SCALE GENOMIC DNA]</scope>
    <source>
        <strain evidence="3 4">DSM 8803</strain>
    </source>
</reference>
<dbReference type="AlphaFoldDB" id="A0A542Y6I2"/>
<dbReference type="OrthoDB" id="4991577at2"/>
<keyword evidence="2" id="KW-0812">Transmembrane</keyword>
<keyword evidence="4" id="KW-1185">Reference proteome</keyword>
<keyword evidence="2" id="KW-0472">Membrane</keyword>
<sequence length="158" mass="15886">MSTEQNPADQPVGDAEMTEAVPMASTGPTVQSPPIPPVPPTPQGAEGAYAPHQATAATTPLGAQAAPSAHTTHAAPTPHTVSGPATVPAPAAQKRPRPRTSPIVWGALILVFCAYVAVRAAGGSIDVTAWLITTILGLGALLLVVGVAVLVRSSGDRR</sequence>
<dbReference type="EMBL" id="VFON01000001">
    <property type="protein sequence ID" value="TQL43634.1"/>
    <property type="molecule type" value="Genomic_DNA"/>
</dbReference>
<dbReference type="RefSeq" id="WP_141886924.1">
    <property type="nucleotide sequence ID" value="NZ_BAAAUY010000001.1"/>
</dbReference>
<evidence type="ECO:0000313" key="4">
    <source>
        <dbReference type="Proteomes" id="UP000319094"/>
    </source>
</evidence>
<evidence type="ECO:0000256" key="1">
    <source>
        <dbReference type="SAM" id="MobiDB-lite"/>
    </source>
</evidence>
<organism evidence="3 4">
    <name type="scientific">Leucobacter komagatae</name>
    <dbReference type="NCBI Taxonomy" id="55969"/>
    <lineage>
        <taxon>Bacteria</taxon>
        <taxon>Bacillati</taxon>
        <taxon>Actinomycetota</taxon>
        <taxon>Actinomycetes</taxon>
        <taxon>Micrococcales</taxon>
        <taxon>Microbacteriaceae</taxon>
        <taxon>Leucobacter</taxon>
    </lineage>
</organism>
<accession>A0A542Y6I2</accession>
<keyword evidence="2" id="KW-1133">Transmembrane helix</keyword>
<feature type="transmembrane region" description="Helical" evidence="2">
    <location>
        <begin position="127"/>
        <end position="151"/>
    </location>
</feature>
<feature type="region of interest" description="Disordered" evidence="1">
    <location>
        <begin position="1"/>
        <end position="98"/>
    </location>
</feature>
<gene>
    <name evidence="3" type="ORF">FB468_1663</name>
</gene>
<feature type="compositionally biased region" description="Pro residues" evidence="1">
    <location>
        <begin position="31"/>
        <end position="42"/>
    </location>
</feature>
<comment type="caution">
    <text evidence="3">The sequence shown here is derived from an EMBL/GenBank/DDBJ whole genome shotgun (WGS) entry which is preliminary data.</text>
</comment>
<feature type="compositionally biased region" description="Low complexity" evidence="1">
    <location>
        <begin position="63"/>
        <end position="80"/>
    </location>
</feature>
<protein>
    <submittedName>
        <fullName evidence="3">Uncharacterized protein</fullName>
    </submittedName>
</protein>
<evidence type="ECO:0000256" key="2">
    <source>
        <dbReference type="SAM" id="Phobius"/>
    </source>
</evidence>
<proteinExistence type="predicted"/>
<name>A0A542Y6I2_9MICO</name>
<evidence type="ECO:0000313" key="3">
    <source>
        <dbReference type="EMBL" id="TQL43634.1"/>
    </source>
</evidence>
<dbReference type="Proteomes" id="UP000319094">
    <property type="component" value="Unassembled WGS sequence"/>
</dbReference>
<feature type="transmembrane region" description="Helical" evidence="2">
    <location>
        <begin position="103"/>
        <end position="121"/>
    </location>
</feature>